<keyword evidence="3" id="KW-1185">Reference proteome</keyword>
<dbReference type="SMART" id="SM00530">
    <property type="entry name" value="HTH_XRE"/>
    <property type="match status" value="1"/>
</dbReference>
<dbReference type="CDD" id="cd00093">
    <property type="entry name" value="HTH_XRE"/>
    <property type="match status" value="1"/>
</dbReference>
<evidence type="ECO:0000313" key="2">
    <source>
        <dbReference type="EMBL" id="WNH53061.1"/>
    </source>
</evidence>
<dbReference type="EMBL" id="CP115541">
    <property type="protein sequence ID" value="WNH53061.1"/>
    <property type="molecule type" value="Genomic_DNA"/>
</dbReference>
<proteinExistence type="predicted"/>
<dbReference type="Proteomes" id="UP001302072">
    <property type="component" value="Chromosome"/>
</dbReference>
<evidence type="ECO:0000313" key="3">
    <source>
        <dbReference type="Proteomes" id="UP001302072"/>
    </source>
</evidence>
<organism evidence="2 3">
    <name type="scientific">Stenotrophomonas oahuensis</name>
    <dbReference type="NCBI Taxonomy" id="3003271"/>
    <lineage>
        <taxon>Bacteria</taxon>
        <taxon>Pseudomonadati</taxon>
        <taxon>Pseudomonadota</taxon>
        <taxon>Gammaproteobacteria</taxon>
        <taxon>Lysobacterales</taxon>
        <taxon>Lysobacteraceae</taxon>
        <taxon>Stenotrophomonas</taxon>
    </lineage>
</organism>
<dbReference type="PROSITE" id="PS50943">
    <property type="entry name" value="HTH_CROC1"/>
    <property type="match status" value="1"/>
</dbReference>
<gene>
    <name evidence="2" type="ORF">PDM29_01965</name>
</gene>
<accession>A0ABY9YQD5</accession>
<dbReference type="InterPro" id="IPR010982">
    <property type="entry name" value="Lambda_DNA-bd_dom_sf"/>
</dbReference>
<name>A0ABY9YQD5_9GAMM</name>
<dbReference type="RefSeq" id="WP_311192224.1">
    <property type="nucleotide sequence ID" value="NZ_CP115541.1"/>
</dbReference>
<protein>
    <submittedName>
        <fullName evidence="2">Transcriptional regulator</fullName>
    </submittedName>
</protein>
<dbReference type="InterPro" id="IPR001387">
    <property type="entry name" value="Cro/C1-type_HTH"/>
</dbReference>
<sequence length="86" mass="9818">MIDIKVKTPEDIGEIIRKVRKNQGIRQDDLAGYIDSSHVFMRDAERGKPSVQLGRVMRALDELGIKVTLQVPDAFMQRKTKRAPIK</sequence>
<evidence type="ECO:0000259" key="1">
    <source>
        <dbReference type="PROSITE" id="PS50943"/>
    </source>
</evidence>
<dbReference type="SUPFAM" id="SSF47413">
    <property type="entry name" value="lambda repressor-like DNA-binding domains"/>
    <property type="match status" value="1"/>
</dbReference>
<reference evidence="2 3" key="1">
    <citation type="submission" date="2022-12" db="EMBL/GenBank/DDBJ databases">
        <title>Two new species, Stenotrophomonas aracearum and Stenotrophomonas oahuensis, isolated from Anthurium (Araceae family) in Hawaii.</title>
        <authorList>
            <person name="Chunag S.C."/>
            <person name="Dobhal S."/>
            <person name="Alvarez A."/>
            <person name="Arif M."/>
        </authorList>
    </citation>
    <scope>NUCLEOTIDE SEQUENCE [LARGE SCALE GENOMIC DNA]</scope>
    <source>
        <strain evidence="2 3">A5586</strain>
    </source>
</reference>
<dbReference type="Gene3D" id="1.10.260.40">
    <property type="entry name" value="lambda repressor-like DNA-binding domains"/>
    <property type="match status" value="1"/>
</dbReference>
<feature type="domain" description="HTH cro/C1-type" evidence="1">
    <location>
        <begin position="16"/>
        <end position="70"/>
    </location>
</feature>